<evidence type="ECO:0000313" key="14">
    <source>
        <dbReference type="EMBL" id="MFC5492721.1"/>
    </source>
</evidence>
<feature type="transmembrane region" description="Helical" evidence="12">
    <location>
        <begin position="135"/>
        <end position="157"/>
    </location>
</feature>
<evidence type="ECO:0000313" key="15">
    <source>
        <dbReference type="Proteomes" id="UP001595956"/>
    </source>
</evidence>
<keyword evidence="3" id="KW-1003">Cell membrane</keyword>
<evidence type="ECO:0000256" key="10">
    <source>
        <dbReference type="ARBA" id="ARBA00023136"/>
    </source>
</evidence>
<feature type="transmembrane region" description="Helical" evidence="12">
    <location>
        <begin position="12"/>
        <end position="35"/>
    </location>
</feature>
<comment type="similarity">
    <text evidence="11">Belongs to the cytochrome b561 family.</text>
</comment>
<comment type="caution">
    <text evidence="14">The sequence shown here is derived from an EMBL/GenBank/DDBJ whole genome shotgun (WGS) entry which is preliminary data.</text>
</comment>
<evidence type="ECO:0000256" key="7">
    <source>
        <dbReference type="ARBA" id="ARBA00022982"/>
    </source>
</evidence>
<evidence type="ECO:0000256" key="1">
    <source>
        <dbReference type="ARBA" id="ARBA00004651"/>
    </source>
</evidence>
<keyword evidence="8 12" id="KW-1133">Transmembrane helix</keyword>
<proteinExistence type="inferred from homology"/>
<dbReference type="EMBL" id="JBHSMD010000002">
    <property type="protein sequence ID" value="MFC5492721.1"/>
    <property type="molecule type" value="Genomic_DNA"/>
</dbReference>
<keyword evidence="10 12" id="KW-0472">Membrane</keyword>
<feature type="transmembrane region" description="Helical" evidence="12">
    <location>
        <begin position="105"/>
        <end position="129"/>
    </location>
</feature>
<gene>
    <name evidence="14" type="ORF">ACFPKY_06410</name>
</gene>
<dbReference type="Proteomes" id="UP001595956">
    <property type="component" value="Unassembled WGS sequence"/>
</dbReference>
<keyword evidence="5 12" id="KW-0812">Transmembrane</keyword>
<keyword evidence="15" id="KW-1185">Reference proteome</keyword>
<sequence>MRLRNGEHGYGLVTKTLHWVTVLAVAAQFTVGYLMDDDSGRGRGRGRGEASGHGRGRGGDDDPDLLWVHVALGLTILALALLRVLWRRTALPPWASQLTAGDRRFLHATEVALLTTLFVVPLTGLALVLGDDDLLALHVAAHVAFFAALAAHLTIVLRRRLLPRML</sequence>
<comment type="subcellular location">
    <subcellularLocation>
        <location evidence="1">Cell membrane</location>
        <topology evidence="1">Multi-pass membrane protein</topology>
    </subcellularLocation>
</comment>
<keyword evidence="9" id="KW-0408">Iron</keyword>
<dbReference type="Pfam" id="PF01292">
    <property type="entry name" value="Ni_hydr_CYTB"/>
    <property type="match status" value="1"/>
</dbReference>
<evidence type="ECO:0000256" key="9">
    <source>
        <dbReference type="ARBA" id="ARBA00023004"/>
    </source>
</evidence>
<organism evidence="14 15">
    <name type="scientific">Nocardioides caricicola</name>
    <dbReference type="NCBI Taxonomy" id="634770"/>
    <lineage>
        <taxon>Bacteria</taxon>
        <taxon>Bacillati</taxon>
        <taxon>Actinomycetota</taxon>
        <taxon>Actinomycetes</taxon>
        <taxon>Propionibacteriales</taxon>
        <taxon>Nocardioidaceae</taxon>
        <taxon>Nocardioides</taxon>
    </lineage>
</organism>
<reference evidence="15" key="1">
    <citation type="journal article" date="2019" name="Int. J. Syst. Evol. Microbiol.">
        <title>The Global Catalogue of Microorganisms (GCM) 10K type strain sequencing project: providing services to taxonomists for standard genome sequencing and annotation.</title>
        <authorList>
            <consortium name="The Broad Institute Genomics Platform"/>
            <consortium name="The Broad Institute Genome Sequencing Center for Infectious Disease"/>
            <person name="Wu L."/>
            <person name="Ma J."/>
        </authorList>
    </citation>
    <scope>NUCLEOTIDE SEQUENCE [LARGE SCALE GENOMIC DNA]</scope>
    <source>
        <strain evidence="15">KACC 13778</strain>
    </source>
</reference>
<dbReference type="PANTHER" id="PTHR30529">
    <property type="entry name" value="CYTOCHROME B561"/>
    <property type="match status" value="1"/>
</dbReference>
<name>A0ABW0MWR8_9ACTN</name>
<dbReference type="InterPro" id="IPR016174">
    <property type="entry name" value="Di-haem_cyt_TM"/>
</dbReference>
<feature type="domain" description="Cytochrome b561 bacterial/Ni-hydrogenase" evidence="13">
    <location>
        <begin position="10"/>
        <end position="162"/>
    </location>
</feature>
<dbReference type="SUPFAM" id="SSF81342">
    <property type="entry name" value="Transmembrane di-heme cytochromes"/>
    <property type="match status" value="1"/>
</dbReference>
<evidence type="ECO:0000256" key="11">
    <source>
        <dbReference type="ARBA" id="ARBA00037975"/>
    </source>
</evidence>
<feature type="transmembrane region" description="Helical" evidence="12">
    <location>
        <begin position="65"/>
        <end position="85"/>
    </location>
</feature>
<evidence type="ECO:0000256" key="12">
    <source>
        <dbReference type="SAM" id="Phobius"/>
    </source>
</evidence>
<keyword evidence="2" id="KW-0813">Transport</keyword>
<dbReference type="InterPro" id="IPR052168">
    <property type="entry name" value="Cytochrome_b561_oxidase"/>
</dbReference>
<keyword evidence="4" id="KW-0349">Heme</keyword>
<keyword evidence="7" id="KW-0249">Electron transport</keyword>
<evidence type="ECO:0000256" key="6">
    <source>
        <dbReference type="ARBA" id="ARBA00022723"/>
    </source>
</evidence>
<dbReference type="InterPro" id="IPR011577">
    <property type="entry name" value="Cyt_b561_bac/Ni-Hgenase"/>
</dbReference>
<evidence type="ECO:0000259" key="13">
    <source>
        <dbReference type="Pfam" id="PF01292"/>
    </source>
</evidence>
<evidence type="ECO:0000256" key="2">
    <source>
        <dbReference type="ARBA" id="ARBA00022448"/>
    </source>
</evidence>
<evidence type="ECO:0000256" key="5">
    <source>
        <dbReference type="ARBA" id="ARBA00022692"/>
    </source>
</evidence>
<dbReference type="PANTHER" id="PTHR30529:SF1">
    <property type="entry name" value="CYTOCHROME B561 HOMOLOG 2"/>
    <property type="match status" value="1"/>
</dbReference>
<keyword evidence="6" id="KW-0479">Metal-binding</keyword>
<evidence type="ECO:0000256" key="4">
    <source>
        <dbReference type="ARBA" id="ARBA00022617"/>
    </source>
</evidence>
<evidence type="ECO:0000256" key="8">
    <source>
        <dbReference type="ARBA" id="ARBA00022989"/>
    </source>
</evidence>
<evidence type="ECO:0000256" key="3">
    <source>
        <dbReference type="ARBA" id="ARBA00022475"/>
    </source>
</evidence>
<dbReference type="RefSeq" id="WP_345171152.1">
    <property type="nucleotide sequence ID" value="NZ_BAABFQ010000003.1"/>
</dbReference>
<accession>A0ABW0MWR8</accession>
<protein>
    <submittedName>
        <fullName evidence="14">Cytochrome b</fullName>
    </submittedName>
</protein>